<evidence type="ECO:0000313" key="2">
    <source>
        <dbReference type="Proteomes" id="UP001057402"/>
    </source>
</evidence>
<gene>
    <name evidence="1" type="ORF">MLD38_013172</name>
</gene>
<reference evidence="2" key="1">
    <citation type="journal article" date="2023" name="Front. Plant Sci.">
        <title>Chromosomal-level genome assembly of Melastoma candidum provides insights into trichome evolution.</title>
        <authorList>
            <person name="Zhong Y."/>
            <person name="Wu W."/>
            <person name="Sun C."/>
            <person name="Zou P."/>
            <person name="Liu Y."/>
            <person name="Dai S."/>
            <person name="Zhou R."/>
        </authorList>
    </citation>
    <scope>NUCLEOTIDE SEQUENCE [LARGE SCALE GENOMIC DNA]</scope>
</reference>
<sequence length="601" mass="66453">MVTAASEQTRPPSNLLHTSTSCFCCYHFLLLATQQRSPPPHPRTTSFPSNRRHLPFPFAFPFPSFTSIPLLLGELWSMGKSKGAKWIRNMLFGKKSSKSGFSKKLGTEKEPTIAFNTSPEISAPQSAVQSDDQHYAARKVEDNVETTMENITYVQSNVDSVVKSPTDTAREAEAASLVQATFRGYLARRAFRVLKGIIRLQALIRGHLVRRQAVSTLHCVRAVVNLQRMIRGQRSSATTISFKSEKLWKNSYVCKLIASSPPTMPLNLHYDPADPNCAENWLGRWSSSHFWEALPQARKVVGSKLQKQQNGVQRGEVEPARSKRTIRKSQTNAPDNGSISSSDVEKPIRGLRKNSGNKPDPVQEHAPNELERVKRNLRKVAAASKEASDGLEGEVERPKINPTETILPISDESVKDTGDFADVIHIQKALLSENDVQIVAESPAKSSPAVEMIDSVQENVEISPSREDQTAEEVPAVDEEQTPKDDNSGKGVLKTKRRMSVPAKQELSENVLVNTPNRPSYMAATESAKAKLKGHGSSRFSHDGAENSYVRRHSLPSSTNGKLNSASPQVQRQAQVNGKAGERAERLLSSKDSSEKPGWRR</sequence>
<comment type="caution">
    <text evidence="1">The sequence shown here is derived from an EMBL/GenBank/DDBJ whole genome shotgun (WGS) entry which is preliminary data.</text>
</comment>
<name>A0ACB9R8S6_9MYRT</name>
<organism evidence="1 2">
    <name type="scientific">Melastoma candidum</name>
    <dbReference type="NCBI Taxonomy" id="119954"/>
    <lineage>
        <taxon>Eukaryota</taxon>
        <taxon>Viridiplantae</taxon>
        <taxon>Streptophyta</taxon>
        <taxon>Embryophyta</taxon>
        <taxon>Tracheophyta</taxon>
        <taxon>Spermatophyta</taxon>
        <taxon>Magnoliopsida</taxon>
        <taxon>eudicotyledons</taxon>
        <taxon>Gunneridae</taxon>
        <taxon>Pentapetalae</taxon>
        <taxon>rosids</taxon>
        <taxon>malvids</taxon>
        <taxon>Myrtales</taxon>
        <taxon>Melastomataceae</taxon>
        <taxon>Melastomatoideae</taxon>
        <taxon>Melastomateae</taxon>
        <taxon>Melastoma</taxon>
    </lineage>
</organism>
<evidence type="ECO:0000313" key="1">
    <source>
        <dbReference type="EMBL" id="KAI4375285.1"/>
    </source>
</evidence>
<dbReference type="EMBL" id="CM042883">
    <property type="protein sequence ID" value="KAI4375285.1"/>
    <property type="molecule type" value="Genomic_DNA"/>
</dbReference>
<accession>A0ACB9R8S6</accession>
<protein>
    <submittedName>
        <fullName evidence="1">Uncharacterized protein</fullName>
    </submittedName>
</protein>
<keyword evidence="2" id="KW-1185">Reference proteome</keyword>
<proteinExistence type="predicted"/>
<dbReference type="Proteomes" id="UP001057402">
    <property type="component" value="Chromosome 4"/>
</dbReference>